<proteinExistence type="predicted"/>
<dbReference type="EMBL" id="CADCTK010001111">
    <property type="protein sequence ID" value="CAA9298698.1"/>
    <property type="molecule type" value="Genomic_DNA"/>
</dbReference>
<keyword evidence="4 9" id="KW-0812">Transmembrane</keyword>
<organism evidence="12">
    <name type="scientific">uncultured Chloroflexia bacterium</name>
    <dbReference type="NCBI Taxonomy" id="1672391"/>
    <lineage>
        <taxon>Bacteria</taxon>
        <taxon>Bacillati</taxon>
        <taxon>Chloroflexota</taxon>
        <taxon>Chloroflexia</taxon>
        <taxon>environmental samples</taxon>
    </lineage>
</organism>
<evidence type="ECO:0000256" key="7">
    <source>
        <dbReference type="ARBA" id="ARBA00029829"/>
    </source>
</evidence>
<protein>
    <recommendedName>
        <fullName evidence="8">Regulator of SigK</fullName>
    </recommendedName>
    <alternativeName>
        <fullName evidence="7">Sigma-K anti-sigma factor RskA</fullName>
    </alternativeName>
</protein>
<dbReference type="InterPro" id="IPR041916">
    <property type="entry name" value="Anti_sigma_zinc_sf"/>
</dbReference>
<dbReference type="InterPro" id="IPR018764">
    <property type="entry name" value="RskA_C"/>
</dbReference>
<evidence type="ECO:0000256" key="4">
    <source>
        <dbReference type="ARBA" id="ARBA00022692"/>
    </source>
</evidence>
<evidence type="ECO:0000256" key="2">
    <source>
        <dbReference type="ARBA" id="ARBA00004236"/>
    </source>
</evidence>
<keyword evidence="6 9" id="KW-0472">Membrane</keyword>
<evidence type="ECO:0000256" key="6">
    <source>
        <dbReference type="ARBA" id="ARBA00023136"/>
    </source>
</evidence>
<dbReference type="PANTHER" id="PTHR37461:SF1">
    <property type="entry name" value="ANTI-SIGMA-K FACTOR RSKA"/>
    <property type="match status" value="1"/>
</dbReference>
<dbReference type="InterPro" id="IPR051474">
    <property type="entry name" value="Anti-sigma-K/W_factor"/>
</dbReference>
<keyword evidence="3" id="KW-1003">Cell membrane</keyword>
<feature type="domain" description="Putative zinc-finger" evidence="11">
    <location>
        <begin position="5"/>
        <end position="36"/>
    </location>
</feature>
<dbReference type="GO" id="GO:0006417">
    <property type="term" value="P:regulation of translation"/>
    <property type="evidence" value="ECO:0007669"/>
    <property type="project" value="TreeGrafter"/>
</dbReference>
<feature type="domain" description="Anti-sigma K factor RskA C-terminal" evidence="10">
    <location>
        <begin position="101"/>
        <end position="242"/>
    </location>
</feature>
<evidence type="ECO:0000256" key="1">
    <source>
        <dbReference type="ARBA" id="ARBA00004167"/>
    </source>
</evidence>
<keyword evidence="5 9" id="KW-1133">Transmembrane helix</keyword>
<dbReference type="Pfam" id="PF13490">
    <property type="entry name" value="zf-HC2"/>
    <property type="match status" value="1"/>
</dbReference>
<evidence type="ECO:0000259" key="10">
    <source>
        <dbReference type="Pfam" id="PF10099"/>
    </source>
</evidence>
<evidence type="ECO:0000256" key="8">
    <source>
        <dbReference type="ARBA" id="ARBA00030803"/>
    </source>
</evidence>
<dbReference type="GO" id="GO:0005886">
    <property type="term" value="C:plasma membrane"/>
    <property type="evidence" value="ECO:0007669"/>
    <property type="project" value="UniProtKB-SubCell"/>
</dbReference>
<dbReference type="GO" id="GO:0016989">
    <property type="term" value="F:sigma factor antagonist activity"/>
    <property type="evidence" value="ECO:0007669"/>
    <property type="project" value="TreeGrafter"/>
</dbReference>
<evidence type="ECO:0000256" key="9">
    <source>
        <dbReference type="SAM" id="Phobius"/>
    </source>
</evidence>
<reference evidence="12" key="1">
    <citation type="submission" date="2020-02" db="EMBL/GenBank/DDBJ databases">
        <authorList>
            <person name="Meier V. D."/>
        </authorList>
    </citation>
    <scope>NUCLEOTIDE SEQUENCE</scope>
    <source>
        <strain evidence="12">AVDCRST_MAG26</strain>
    </source>
</reference>
<dbReference type="PANTHER" id="PTHR37461">
    <property type="entry name" value="ANTI-SIGMA-K FACTOR RSKA"/>
    <property type="match status" value="1"/>
</dbReference>
<accession>A0A6J4K9U4</accession>
<dbReference type="Gene3D" id="1.10.10.1320">
    <property type="entry name" value="Anti-sigma factor, zinc-finger domain"/>
    <property type="match status" value="1"/>
</dbReference>
<evidence type="ECO:0000256" key="3">
    <source>
        <dbReference type="ARBA" id="ARBA00022475"/>
    </source>
</evidence>
<comment type="subcellular location">
    <subcellularLocation>
        <location evidence="2">Cell membrane</location>
    </subcellularLocation>
    <subcellularLocation>
        <location evidence="1">Membrane</location>
        <topology evidence="1">Single-pass membrane protein</topology>
    </subcellularLocation>
</comment>
<evidence type="ECO:0000313" key="12">
    <source>
        <dbReference type="EMBL" id="CAA9298698.1"/>
    </source>
</evidence>
<evidence type="ECO:0000256" key="5">
    <source>
        <dbReference type="ARBA" id="ARBA00022989"/>
    </source>
</evidence>
<dbReference type="AlphaFoldDB" id="A0A6J4K9U4"/>
<dbReference type="InterPro" id="IPR027383">
    <property type="entry name" value="Znf_put"/>
</dbReference>
<feature type="transmembrane region" description="Helical" evidence="9">
    <location>
        <begin position="98"/>
        <end position="118"/>
    </location>
</feature>
<evidence type="ECO:0000259" key="11">
    <source>
        <dbReference type="Pfam" id="PF13490"/>
    </source>
</evidence>
<name>A0A6J4K9U4_9CHLR</name>
<gene>
    <name evidence="12" type="ORF">AVDCRST_MAG26-4634</name>
</gene>
<dbReference type="Pfam" id="PF10099">
    <property type="entry name" value="RskA_C"/>
    <property type="match status" value="1"/>
</dbReference>
<sequence length="262" mass="28335">MDGHIDELADLYALGALEPDEQSTVDRHLEQCEECRGRIAESRQVVAHLLWSPPQHDPPPGLQRKIVHRIEQVRRQEHSEPAPGAARPVFSLSRSVRGGLLAAALGALLILGGWNVALRREIAAQAAQLAMRARIDEMLRTPDARVIVLAPQPAAPRASGKLLVDPAGTDAYLVAAGLPTLPSDKGYQLWLLEGEERTSGGVFRVDERGAGSLLVRSPHPLEEYTGCGITIEPATGSDRPTGERVLRSQAWSYEDAEHGPGS</sequence>